<dbReference type="InterPro" id="IPR003661">
    <property type="entry name" value="HisK_dim/P_dom"/>
</dbReference>
<keyword evidence="6" id="KW-0902">Two-component regulatory system</keyword>
<evidence type="ECO:0000313" key="9">
    <source>
        <dbReference type="EMBL" id="SFV68582.1"/>
    </source>
</evidence>
<dbReference type="InterPro" id="IPR036097">
    <property type="entry name" value="HisK_dim/P_sf"/>
</dbReference>
<dbReference type="PRINTS" id="PR00344">
    <property type="entry name" value="BCTRLSENSOR"/>
</dbReference>
<keyword evidence="7" id="KW-1133">Transmembrane helix</keyword>
<dbReference type="PANTHER" id="PTHR45453:SF1">
    <property type="entry name" value="PHOSPHATE REGULON SENSOR PROTEIN PHOR"/>
    <property type="match status" value="1"/>
</dbReference>
<evidence type="ECO:0000256" key="2">
    <source>
        <dbReference type="ARBA" id="ARBA00012438"/>
    </source>
</evidence>
<keyword evidence="3" id="KW-0597">Phosphoprotein</keyword>
<keyword evidence="4" id="KW-0808">Transferase</keyword>
<sequence length="247" mass="28805">MSEFNFFIAGVLVFLVALGWGYFLSILIISPQKKLEETLMLLSKDIIHELNIPLATIHANTSMLSKTLKDKKSIRRLKRIENASFRLEKLYRELVYTLHKEMHTIEKETFNIKPLIEERIRFFEEQHRNPFILTMNDYTILADKIGFEQVLDNIMSNAMKYSSKESPISLLLNNNILSIKDEGIGMSSSELLRIYERYFQVDTHKEGQGIGLALVHRYCENQNITIRITSEKGLGTEVFLNLEKIWE</sequence>
<dbReference type="EMBL" id="FPHM01000125">
    <property type="protein sequence ID" value="SFV68582.1"/>
    <property type="molecule type" value="Genomic_DNA"/>
</dbReference>
<dbReference type="PANTHER" id="PTHR45453">
    <property type="entry name" value="PHOSPHATE REGULON SENSOR PROTEIN PHOR"/>
    <property type="match status" value="1"/>
</dbReference>
<evidence type="ECO:0000256" key="4">
    <source>
        <dbReference type="ARBA" id="ARBA00022679"/>
    </source>
</evidence>
<feature type="transmembrane region" description="Helical" evidence="7">
    <location>
        <begin position="6"/>
        <end position="30"/>
    </location>
</feature>
<comment type="catalytic activity">
    <reaction evidence="1">
        <text>ATP + protein L-histidine = ADP + protein N-phospho-L-histidine.</text>
        <dbReference type="EC" id="2.7.13.3"/>
    </reaction>
</comment>
<dbReference type="GO" id="GO:0000155">
    <property type="term" value="F:phosphorelay sensor kinase activity"/>
    <property type="evidence" value="ECO:0007669"/>
    <property type="project" value="InterPro"/>
</dbReference>
<dbReference type="InterPro" id="IPR005467">
    <property type="entry name" value="His_kinase_dom"/>
</dbReference>
<dbReference type="Pfam" id="PF02518">
    <property type="entry name" value="HATPase_c"/>
    <property type="match status" value="1"/>
</dbReference>
<evidence type="ECO:0000256" key="7">
    <source>
        <dbReference type="SAM" id="Phobius"/>
    </source>
</evidence>
<dbReference type="SMART" id="SM00387">
    <property type="entry name" value="HATPase_c"/>
    <property type="match status" value="1"/>
</dbReference>
<keyword evidence="7" id="KW-0472">Membrane</keyword>
<dbReference type="InterPro" id="IPR004358">
    <property type="entry name" value="Sig_transdc_His_kin-like_C"/>
</dbReference>
<dbReference type="GO" id="GO:0005886">
    <property type="term" value="C:plasma membrane"/>
    <property type="evidence" value="ECO:0007669"/>
    <property type="project" value="TreeGrafter"/>
</dbReference>
<organism evidence="9">
    <name type="scientific">hydrothermal vent metagenome</name>
    <dbReference type="NCBI Taxonomy" id="652676"/>
    <lineage>
        <taxon>unclassified sequences</taxon>
        <taxon>metagenomes</taxon>
        <taxon>ecological metagenomes</taxon>
    </lineage>
</organism>
<evidence type="ECO:0000256" key="3">
    <source>
        <dbReference type="ARBA" id="ARBA00022553"/>
    </source>
</evidence>
<dbReference type="Gene3D" id="1.10.287.130">
    <property type="match status" value="1"/>
</dbReference>
<dbReference type="InterPro" id="IPR050351">
    <property type="entry name" value="BphY/WalK/GraS-like"/>
</dbReference>
<dbReference type="PROSITE" id="PS50109">
    <property type="entry name" value="HIS_KIN"/>
    <property type="match status" value="1"/>
</dbReference>
<name>A0A1W1CSB0_9ZZZZ</name>
<dbReference type="Gene3D" id="3.30.565.10">
    <property type="entry name" value="Histidine kinase-like ATPase, C-terminal domain"/>
    <property type="match status" value="1"/>
</dbReference>
<evidence type="ECO:0000256" key="6">
    <source>
        <dbReference type="ARBA" id="ARBA00023012"/>
    </source>
</evidence>
<proteinExistence type="predicted"/>
<dbReference type="InterPro" id="IPR003594">
    <property type="entry name" value="HATPase_dom"/>
</dbReference>
<evidence type="ECO:0000259" key="8">
    <source>
        <dbReference type="PROSITE" id="PS50109"/>
    </source>
</evidence>
<dbReference type="EC" id="2.7.13.3" evidence="2"/>
<reference evidence="9" key="1">
    <citation type="submission" date="2016-10" db="EMBL/GenBank/DDBJ databases">
        <authorList>
            <person name="de Groot N.N."/>
        </authorList>
    </citation>
    <scope>NUCLEOTIDE SEQUENCE</scope>
</reference>
<protein>
    <recommendedName>
        <fullName evidence="2">histidine kinase</fullName>
        <ecNumber evidence="2">2.7.13.3</ecNumber>
    </recommendedName>
</protein>
<evidence type="ECO:0000256" key="5">
    <source>
        <dbReference type="ARBA" id="ARBA00022777"/>
    </source>
</evidence>
<accession>A0A1W1CSB0</accession>
<dbReference type="GO" id="GO:0016036">
    <property type="term" value="P:cellular response to phosphate starvation"/>
    <property type="evidence" value="ECO:0007669"/>
    <property type="project" value="TreeGrafter"/>
</dbReference>
<keyword evidence="5 9" id="KW-0418">Kinase</keyword>
<dbReference type="CDD" id="cd00082">
    <property type="entry name" value="HisKA"/>
    <property type="match status" value="1"/>
</dbReference>
<dbReference type="AlphaFoldDB" id="A0A1W1CSB0"/>
<keyword evidence="7" id="KW-0812">Transmembrane</keyword>
<dbReference type="SUPFAM" id="SSF47384">
    <property type="entry name" value="Homodimeric domain of signal transducing histidine kinase"/>
    <property type="match status" value="1"/>
</dbReference>
<feature type="domain" description="Histidine kinase" evidence="8">
    <location>
        <begin position="45"/>
        <end position="246"/>
    </location>
</feature>
<evidence type="ECO:0000256" key="1">
    <source>
        <dbReference type="ARBA" id="ARBA00000085"/>
    </source>
</evidence>
<dbReference type="InterPro" id="IPR036890">
    <property type="entry name" value="HATPase_C_sf"/>
</dbReference>
<dbReference type="GO" id="GO:0004721">
    <property type="term" value="F:phosphoprotein phosphatase activity"/>
    <property type="evidence" value="ECO:0007669"/>
    <property type="project" value="TreeGrafter"/>
</dbReference>
<dbReference type="SUPFAM" id="SSF55874">
    <property type="entry name" value="ATPase domain of HSP90 chaperone/DNA topoisomerase II/histidine kinase"/>
    <property type="match status" value="1"/>
</dbReference>
<gene>
    <name evidence="9" type="ORF">MNB_SV-13-664</name>
</gene>